<keyword evidence="10" id="KW-1185">Reference proteome</keyword>
<evidence type="ECO:0000256" key="3">
    <source>
        <dbReference type="ARBA" id="ARBA00022692"/>
    </source>
</evidence>
<evidence type="ECO:0000313" key="9">
    <source>
        <dbReference type="EMBL" id="SMO52607.1"/>
    </source>
</evidence>
<dbReference type="Pfam" id="PF04024">
    <property type="entry name" value="PspC"/>
    <property type="match status" value="1"/>
</dbReference>
<dbReference type="PANTHER" id="PTHR33885:SF3">
    <property type="entry name" value="PHAGE SHOCK PROTEIN C"/>
    <property type="match status" value="1"/>
</dbReference>
<keyword evidence="3 7" id="KW-0812">Transmembrane</keyword>
<feature type="transmembrane region" description="Helical" evidence="7">
    <location>
        <begin position="115"/>
        <end position="133"/>
    </location>
</feature>
<evidence type="ECO:0000256" key="6">
    <source>
        <dbReference type="SAM" id="MobiDB-lite"/>
    </source>
</evidence>
<evidence type="ECO:0000256" key="7">
    <source>
        <dbReference type="SAM" id="Phobius"/>
    </source>
</evidence>
<keyword evidence="4 7" id="KW-1133">Transmembrane helix</keyword>
<evidence type="ECO:0000259" key="8">
    <source>
        <dbReference type="Pfam" id="PF04024"/>
    </source>
</evidence>
<feature type="transmembrane region" description="Helical" evidence="7">
    <location>
        <begin position="303"/>
        <end position="330"/>
    </location>
</feature>
<proteinExistence type="predicted"/>
<reference evidence="9 10" key="1">
    <citation type="submission" date="2017-05" db="EMBL/GenBank/DDBJ databases">
        <authorList>
            <person name="Varghese N."/>
            <person name="Submissions S."/>
        </authorList>
    </citation>
    <scope>NUCLEOTIDE SEQUENCE [LARGE SCALE GENOMIC DNA]</scope>
    <source>
        <strain evidence="9 10">DSM 27040</strain>
    </source>
</reference>
<evidence type="ECO:0000256" key="1">
    <source>
        <dbReference type="ARBA" id="ARBA00004162"/>
    </source>
</evidence>
<dbReference type="RefSeq" id="WP_142532559.1">
    <property type="nucleotide sequence ID" value="NZ_FXTB01000002.1"/>
</dbReference>
<dbReference type="Proteomes" id="UP000319040">
    <property type="component" value="Unassembled WGS sequence"/>
</dbReference>
<dbReference type="InterPro" id="IPR052027">
    <property type="entry name" value="PspC"/>
</dbReference>
<keyword evidence="5 7" id="KW-0472">Membrane</keyword>
<dbReference type="AlphaFoldDB" id="A0A521BZK3"/>
<feature type="domain" description="Phage shock protein PspC N-terminal" evidence="8">
    <location>
        <begin position="109"/>
        <end position="166"/>
    </location>
</feature>
<dbReference type="InterPro" id="IPR007168">
    <property type="entry name" value="Phageshock_PspC_N"/>
</dbReference>
<accession>A0A521BZK3</accession>
<protein>
    <submittedName>
        <fullName evidence="9">Phage shock protein C (PspC) family protein</fullName>
    </submittedName>
</protein>
<comment type="subcellular location">
    <subcellularLocation>
        <location evidence="1">Cell membrane</location>
        <topology evidence="1">Single-pass membrane protein</topology>
    </subcellularLocation>
</comment>
<evidence type="ECO:0000256" key="5">
    <source>
        <dbReference type="ARBA" id="ARBA00023136"/>
    </source>
</evidence>
<feature type="transmembrane region" description="Helical" evidence="7">
    <location>
        <begin position="276"/>
        <end position="296"/>
    </location>
</feature>
<feature type="transmembrane region" description="Helical" evidence="7">
    <location>
        <begin position="139"/>
        <end position="164"/>
    </location>
</feature>
<name>A0A521BZK3_SACCC</name>
<dbReference type="OrthoDB" id="5772680at2"/>
<organism evidence="9 10">
    <name type="scientific">Saccharicrinis carchari</name>
    <dbReference type="NCBI Taxonomy" id="1168039"/>
    <lineage>
        <taxon>Bacteria</taxon>
        <taxon>Pseudomonadati</taxon>
        <taxon>Bacteroidota</taxon>
        <taxon>Bacteroidia</taxon>
        <taxon>Marinilabiliales</taxon>
        <taxon>Marinilabiliaceae</taxon>
        <taxon>Saccharicrinis</taxon>
    </lineage>
</organism>
<dbReference type="PANTHER" id="PTHR33885">
    <property type="entry name" value="PHAGE SHOCK PROTEIN C"/>
    <property type="match status" value="1"/>
</dbReference>
<evidence type="ECO:0000256" key="4">
    <source>
        <dbReference type="ARBA" id="ARBA00022989"/>
    </source>
</evidence>
<dbReference type="EMBL" id="FXTB01000002">
    <property type="protein sequence ID" value="SMO52607.1"/>
    <property type="molecule type" value="Genomic_DNA"/>
</dbReference>
<evidence type="ECO:0000313" key="10">
    <source>
        <dbReference type="Proteomes" id="UP000319040"/>
    </source>
</evidence>
<feature type="region of interest" description="Disordered" evidence="6">
    <location>
        <begin position="82"/>
        <end position="104"/>
    </location>
</feature>
<feature type="transmembrane region" description="Helical" evidence="7">
    <location>
        <begin position="228"/>
        <end position="248"/>
    </location>
</feature>
<gene>
    <name evidence="9" type="ORF">SAMN06265379_102259</name>
</gene>
<feature type="compositionally biased region" description="Acidic residues" evidence="6">
    <location>
        <begin position="83"/>
        <end position="92"/>
    </location>
</feature>
<dbReference type="GO" id="GO:0005886">
    <property type="term" value="C:plasma membrane"/>
    <property type="evidence" value="ECO:0007669"/>
    <property type="project" value="UniProtKB-SubCell"/>
</dbReference>
<evidence type="ECO:0000256" key="2">
    <source>
        <dbReference type="ARBA" id="ARBA00022475"/>
    </source>
</evidence>
<keyword evidence="2" id="KW-1003">Cell membrane</keyword>
<sequence>MKKTININLSGRVFYIDDDAFARLRGYLDRLEKYFANQEGAQEIISDIESRIAELLSEKIAGLSAVVSMHMVEEVMAMMGQPEDFDSEDSEKEPERKSNYSSYAQPNSKRLFRDLESRVLGGVCGGLGAYLSIDPVWVRVIFALLIFVGLGTIVPIYIVLWIIVPPAVTTAQKLQMHGKNVTIDNIEKAIRKEYEDVKRQFGKVRGTNFYKKSERWWNKFNKRDRTTLIIVAVVGGAILLFNMFTFNFTHTELVHNSFTVPTFMNEVNFRIGHLPFFHFPGWVVIAMLFLLIGLLFRTAFKIILYIIGFAILTVFGIKILSFILGSAFIFW</sequence>